<keyword evidence="2" id="KW-1185">Reference proteome</keyword>
<dbReference type="AlphaFoldDB" id="M7N805"/>
<evidence type="ECO:0000313" key="1">
    <source>
        <dbReference type="EMBL" id="EMR03336.1"/>
    </source>
</evidence>
<evidence type="ECO:0008006" key="3">
    <source>
        <dbReference type="Google" id="ProtNLM"/>
    </source>
</evidence>
<name>M7N805_9BACT</name>
<dbReference type="PATRIC" id="fig|1279009.4.peg.1531"/>
<gene>
    <name evidence="1" type="ORF">ADICEAN_01513</name>
</gene>
<sequence>MAMVGGAHIHIDYSAPSVRNRMIYGGLVALDEVWVSGAHNATWLETDKPLKIAGNTLPAGKYALFTIPSAGDWTVIFNRNWDQHGKDEYEQSEDVFRFTIKPETLQESKEQLAYEVNKVSETAGTISLAWETKKISFPFEVVQ</sequence>
<proteinExistence type="predicted"/>
<comment type="caution">
    <text evidence="1">The sequence shown here is derived from an EMBL/GenBank/DDBJ whole genome shotgun (WGS) entry which is preliminary data.</text>
</comment>
<protein>
    <recommendedName>
        <fullName evidence="3">DUF2911 domain-containing protein</fullName>
    </recommendedName>
</protein>
<evidence type="ECO:0000313" key="2">
    <source>
        <dbReference type="Proteomes" id="UP000011910"/>
    </source>
</evidence>
<dbReference type="EMBL" id="AODQ01000028">
    <property type="protein sequence ID" value="EMR03336.1"/>
    <property type="molecule type" value="Genomic_DNA"/>
</dbReference>
<dbReference type="Pfam" id="PF11138">
    <property type="entry name" value="DUF2911"/>
    <property type="match status" value="1"/>
</dbReference>
<reference evidence="1 2" key="1">
    <citation type="journal article" date="2013" name="Genome Announc.">
        <title>Draft Genome Sequence of Cesiribacter andamanensis Strain AMV16T, Isolated from a Soil Sample from a Mud Volcano in the Andaman Islands, India.</title>
        <authorList>
            <person name="Shivaji S."/>
            <person name="Ara S."/>
            <person name="Begum Z."/>
            <person name="Srinivas T.N."/>
            <person name="Singh A."/>
            <person name="Kumar Pinnaka A."/>
        </authorList>
    </citation>
    <scope>NUCLEOTIDE SEQUENCE [LARGE SCALE GENOMIC DNA]</scope>
    <source>
        <strain evidence="1 2">AMV16</strain>
    </source>
</reference>
<dbReference type="eggNOG" id="COG0457">
    <property type="taxonomic scope" value="Bacteria"/>
</dbReference>
<organism evidence="1 2">
    <name type="scientific">Cesiribacter andamanensis AMV16</name>
    <dbReference type="NCBI Taxonomy" id="1279009"/>
    <lineage>
        <taxon>Bacteria</taxon>
        <taxon>Pseudomonadati</taxon>
        <taxon>Bacteroidota</taxon>
        <taxon>Cytophagia</taxon>
        <taxon>Cytophagales</taxon>
        <taxon>Cesiribacteraceae</taxon>
        <taxon>Cesiribacter</taxon>
    </lineage>
</organism>
<dbReference type="InterPro" id="IPR021314">
    <property type="entry name" value="DUF2911"/>
</dbReference>
<dbReference type="STRING" id="1279009.ADICEAN_01513"/>
<accession>M7N805</accession>
<dbReference type="Proteomes" id="UP000011910">
    <property type="component" value="Unassembled WGS sequence"/>
</dbReference>